<gene>
    <name evidence="4" type="ORF">LAZ67_1000940</name>
</gene>
<evidence type="ECO:0000313" key="4">
    <source>
        <dbReference type="EMBL" id="UYV60357.1"/>
    </source>
</evidence>
<name>A0ABY6JV07_9ARAC</name>
<evidence type="ECO:0000313" key="5">
    <source>
        <dbReference type="Proteomes" id="UP001235939"/>
    </source>
</evidence>
<keyword evidence="1" id="KW-0863">Zinc-finger</keyword>
<dbReference type="PANTHER" id="PTHR46114:SF2">
    <property type="entry name" value="CULLIN N-TERMINAL DOMAIN-CONTAINING PROTEIN"/>
    <property type="match status" value="1"/>
</dbReference>
<sequence length="1314" mass="148556">MKNFVKTMDRNASGFAYLKQKCSSISDAKIKEGIFVGPQIRELLQDENFQNSLNEVEEAAWNSFRNVCKNFLGSVKAENYRDIVNDLLLSYKALGCNMPLKIHFLHSHLDLFPDNLGAVSDEHGERFHQGISSMEKRYQGKWSPGMLADYSWTLKKDVPQTKYRRKSTVDGTKWLEAPLAEHMPRHTTEYGAYGEHMLYTGFDPVMAALLDKAGGMEALAKDIPLLSTLITIRGYNLKKMGVKISSAVQSEVSHHHPDPRYSAFPGENNILCDHVLQPLRSSHDAAPSSRPSQPRVVAMLRSGLVLEHLNNYLVEIEEDLSQLDASRLWDRWSLIKVGLLAEARSLHIPRHYTCDDSYIGRAQRLIRAQLEASSINADYPSLPDLARLVSHRRPAVTIRNEDGAVIDDPELRRRTYDIFQPRFAHADCVRLLARSSLRGLPSPLTSMRRPPPQGKYHLARVCRRHLPSPSRKVPRLGRSALRAPSCLCGLLRGSLVAVFTASHFRGTLPPSMRRSSICLVTDAVEEATAGCLPLAGRTPLMQESRATRTDIADARARQTRSTDNCLYVELCPDFAPIHYLRAVDELALAERLIERGLVIEGTTLRAFPFRKRAEKLTIGNLPFFVEDATIIEALKPYGKVTSIVPIRLTVEGYSYTDGRREAFLLLNDGVSLQNLPTRLDITRKGNTLPAFLAFGIKCSRCGRQGHRRDNCPLNPNRPTNTSQPHFSSHPPARLAKSIQIVVKRKCEIEHLLNNRPLAYVSKDDNDLRPLTPNEFLQNGPEPSFPELENLKPEMLHVKYRKLGQLRKELKQKFLKEYLGTLIPKSENFNQRQLKIGNIVLIGLENVKRMFWPKGRVVKLISGKDGIARVAHVETSTGILVGAIQRLYPLKIASNKVKYQSEKLILNPKSDLLRREPESFLRIYKSRNERESVESSITRLNHQEKYKIRKHVSTVLNNSIQDNSHNNNKLLIQSLSRNKDIVITKSDKGSRTVIMNTKDYTTKMNAILNDPLIFTPISSQEENLAIIKFKKEINILVKKKSITTEECKSFMSNIYGKAYIYGLPKLHKDNIPLRPIIVYHLSPAAPLSTFLARLLSPMLRDGGATASISSTPDFLNHIQQSPVLPNSIMNCILQWIPVHVGIEGNEMADELAKEARNLTQRKEQMSVFDADALSKYKIIKQKIRIDQICEINSERKLTKTITRLRKKHYKGMALHPDGTRTYRACNNCPVVELTPTHIFSCPAMAAALQKIDLDPEQQLYIPKIVDIAAAVMEMQGDIWDFFGHDNNNPLFLCPALHRLQTLLGVQDFSPAASTF</sequence>
<dbReference type="InterPro" id="IPR012337">
    <property type="entry name" value="RNaseH-like_sf"/>
</dbReference>
<evidence type="ECO:0000259" key="3">
    <source>
        <dbReference type="PROSITE" id="PS50158"/>
    </source>
</evidence>
<reference evidence="4 5" key="1">
    <citation type="submission" date="2022-01" db="EMBL/GenBank/DDBJ databases">
        <title>A chromosomal length assembly of Cordylochernes scorpioides.</title>
        <authorList>
            <person name="Zeh D."/>
            <person name="Zeh J."/>
        </authorList>
    </citation>
    <scope>NUCLEOTIDE SEQUENCE [LARGE SCALE GENOMIC DNA]</scope>
    <source>
        <strain evidence="4">IN4F17</strain>
        <tissue evidence="4">Whole Body</tissue>
    </source>
</reference>
<dbReference type="InterPro" id="IPR036397">
    <property type="entry name" value="RNaseH_sf"/>
</dbReference>
<proteinExistence type="predicted"/>
<keyword evidence="1" id="KW-0479">Metal-binding</keyword>
<keyword evidence="1" id="KW-0862">Zinc</keyword>
<keyword evidence="5" id="KW-1185">Reference proteome</keyword>
<feature type="region of interest" description="Disordered" evidence="2">
    <location>
        <begin position="706"/>
        <end position="730"/>
    </location>
</feature>
<dbReference type="Pfam" id="PF18701">
    <property type="entry name" value="DUF5641"/>
    <property type="match status" value="1"/>
</dbReference>
<evidence type="ECO:0000256" key="2">
    <source>
        <dbReference type="SAM" id="MobiDB-lite"/>
    </source>
</evidence>
<dbReference type="Gene3D" id="3.30.420.10">
    <property type="entry name" value="Ribonuclease H-like superfamily/Ribonuclease H"/>
    <property type="match status" value="1"/>
</dbReference>
<dbReference type="EMBL" id="CP092863">
    <property type="protein sequence ID" value="UYV60357.1"/>
    <property type="molecule type" value="Genomic_DNA"/>
</dbReference>
<dbReference type="Proteomes" id="UP001235939">
    <property type="component" value="Chromosome 01"/>
</dbReference>
<dbReference type="PROSITE" id="PS50158">
    <property type="entry name" value="ZF_CCHC"/>
    <property type="match status" value="1"/>
</dbReference>
<accession>A0ABY6JV07</accession>
<dbReference type="SUPFAM" id="SSF53098">
    <property type="entry name" value="Ribonuclease H-like"/>
    <property type="match status" value="1"/>
</dbReference>
<dbReference type="PANTHER" id="PTHR46114">
    <property type="entry name" value="APPLE DOMAIN-CONTAINING PROTEIN"/>
    <property type="match status" value="1"/>
</dbReference>
<evidence type="ECO:0000256" key="1">
    <source>
        <dbReference type="PROSITE-ProRule" id="PRU00047"/>
    </source>
</evidence>
<feature type="domain" description="CCHC-type" evidence="3">
    <location>
        <begin position="697"/>
        <end position="712"/>
    </location>
</feature>
<organism evidence="4 5">
    <name type="scientific">Cordylochernes scorpioides</name>
    <dbReference type="NCBI Taxonomy" id="51811"/>
    <lineage>
        <taxon>Eukaryota</taxon>
        <taxon>Metazoa</taxon>
        <taxon>Ecdysozoa</taxon>
        <taxon>Arthropoda</taxon>
        <taxon>Chelicerata</taxon>
        <taxon>Arachnida</taxon>
        <taxon>Pseudoscorpiones</taxon>
        <taxon>Cheliferoidea</taxon>
        <taxon>Chernetidae</taxon>
        <taxon>Cordylochernes</taxon>
    </lineage>
</organism>
<protein>
    <recommendedName>
        <fullName evidence="3">CCHC-type domain-containing protein</fullName>
    </recommendedName>
</protein>
<dbReference type="InterPro" id="IPR040676">
    <property type="entry name" value="DUF5641"/>
</dbReference>
<feature type="compositionally biased region" description="Polar residues" evidence="2">
    <location>
        <begin position="716"/>
        <end position="726"/>
    </location>
</feature>
<dbReference type="InterPro" id="IPR001878">
    <property type="entry name" value="Znf_CCHC"/>
</dbReference>